<dbReference type="SUPFAM" id="SSF51182">
    <property type="entry name" value="RmlC-like cupins"/>
    <property type="match status" value="1"/>
</dbReference>
<proteinExistence type="predicted"/>
<dbReference type="InterPro" id="IPR011051">
    <property type="entry name" value="RmlC_Cupin_sf"/>
</dbReference>
<evidence type="ECO:0000313" key="2">
    <source>
        <dbReference type="Proteomes" id="UP001596270"/>
    </source>
</evidence>
<sequence length="301" mass="33809">MKIVPFDDSNWINDHPMGTILFKHLLKGDPDSPDNFMYILGRQEADFSMPRHRHNFDQIRLPIRGDMNIGRGLVLREGEVGYFAEGLAYGPQEDPLGKAQPGERVQLVLQFGGSSTYGFMSIEQRRKAHDELAKIGKFVGPHYYRPDGKVEWGLNTIWEHVFGSKLKYPRSRYKDVIIADPKYFNWLEVAGAKGVAHKFMGSFSERGVWIEMVRLRPGATWSSTDPRARRLLVALSGEGLAQGQAVRYLTALQADAGETLDVTAASEMEFFLVGLPPIEAPAVESQHYELEELPAAEETTA</sequence>
<accession>A0ABW1U325</accession>
<gene>
    <name evidence="1" type="ORF">ACFQND_19645</name>
</gene>
<protein>
    <submittedName>
        <fullName evidence="1">Uncharacterized protein</fullName>
    </submittedName>
</protein>
<name>A0ABW1U325_9BURK</name>
<dbReference type="RefSeq" id="WP_371438073.1">
    <property type="nucleotide sequence ID" value="NZ_JBHSRS010000083.1"/>
</dbReference>
<evidence type="ECO:0000313" key="1">
    <source>
        <dbReference type="EMBL" id="MFC6283447.1"/>
    </source>
</evidence>
<dbReference type="EMBL" id="JBHSRS010000083">
    <property type="protein sequence ID" value="MFC6283447.1"/>
    <property type="molecule type" value="Genomic_DNA"/>
</dbReference>
<organism evidence="1 2">
    <name type="scientific">Polaromonas aquatica</name>
    <dbReference type="NCBI Taxonomy" id="332657"/>
    <lineage>
        <taxon>Bacteria</taxon>
        <taxon>Pseudomonadati</taxon>
        <taxon>Pseudomonadota</taxon>
        <taxon>Betaproteobacteria</taxon>
        <taxon>Burkholderiales</taxon>
        <taxon>Comamonadaceae</taxon>
        <taxon>Polaromonas</taxon>
    </lineage>
</organism>
<comment type="caution">
    <text evidence="1">The sequence shown here is derived from an EMBL/GenBank/DDBJ whole genome shotgun (WGS) entry which is preliminary data.</text>
</comment>
<keyword evidence="2" id="KW-1185">Reference proteome</keyword>
<reference evidence="2" key="1">
    <citation type="journal article" date="2019" name="Int. J. Syst. Evol. Microbiol.">
        <title>The Global Catalogue of Microorganisms (GCM) 10K type strain sequencing project: providing services to taxonomists for standard genome sequencing and annotation.</title>
        <authorList>
            <consortium name="The Broad Institute Genomics Platform"/>
            <consortium name="The Broad Institute Genome Sequencing Center for Infectious Disease"/>
            <person name="Wu L."/>
            <person name="Ma J."/>
        </authorList>
    </citation>
    <scope>NUCLEOTIDE SEQUENCE [LARGE SCALE GENOMIC DNA]</scope>
    <source>
        <strain evidence="2">CCUG 39402</strain>
    </source>
</reference>
<dbReference type="Proteomes" id="UP001596270">
    <property type="component" value="Unassembled WGS sequence"/>
</dbReference>